<dbReference type="EMBL" id="LR862133">
    <property type="protein sequence ID" value="CAD1838581.1"/>
    <property type="molecule type" value="Genomic_DNA"/>
</dbReference>
<name>A0A6V7Q6H9_ANACO</name>
<reference evidence="2" key="1">
    <citation type="submission" date="2020-07" db="EMBL/GenBank/DDBJ databases">
        <authorList>
            <person name="Lin J."/>
        </authorList>
    </citation>
    <scope>NUCLEOTIDE SEQUENCE</scope>
</reference>
<organism evidence="2">
    <name type="scientific">Ananas comosus var. bracteatus</name>
    <name type="common">red pineapple</name>
    <dbReference type="NCBI Taxonomy" id="296719"/>
    <lineage>
        <taxon>Eukaryota</taxon>
        <taxon>Viridiplantae</taxon>
        <taxon>Streptophyta</taxon>
        <taxon>Embryophyta</taxon>
        <taxon>Tracheophyta</taxon>
        <taxon>Spermatophyta</taxon>
        <taxon>Magnoliopsida</taxon>
        <taxon>Liliopsida</taxon>
        <taxon>Poales</taxon>
        <taxon>Bromeliaceae</taxon>
        <taxon>Bromelioideae</taxon>
        <taxon>Ananas</taxon>
    </lineage>
</organism>
<evidence type="ECO:0000313" key="2">
    <source>
        <dbReference type="EMBL" id="CAD1838581.1"/>
    </source>
</evidence>
<dbReference type="InterPro" id="IPR040374">
    <property type="entry name" value="BIC"/>
</dbReference>
<gene>
    <name evidence="2" type="ORF">CB5_LOCUS21792</name>
</gene>
<sequence length="101" mass="10567">MLHPLDPHGKPNQAASTGMRHEDGSGSGSGGGGGGGGRERLKKLRLEVAGRVRIPDAWGEEGRLKDWADCSAFGRSFVPVGVVSARKALIEEFLQQASEAG</sequence>
<proteinExistence type="predicted"/>
<feature type="compositionally biased region" description="Gly residues" evidence="1">
    <location>
        <begin position="25"/>
        <end position="36"/>
    </location>
</feature>
<accession>A0A6V7Q6H9</accession>
<feature type="region of interest" description="Disordered" evidence="1">
    <location>
        <begin position="1"/>
        <end position="40"/>
    </location>
</feature>
<dbReference type="AlphaFoldDB" id="A0A6V7Q6H9"/>
<evidence type="ECO:0008006" key="3">
    <source>
        <dbReference type="Google" id="ProtNLM"/>
    </source>
</evidence>
<dbReference type="CDD" id="cd22645">
    <property type="entry name" value="BIC1_CID"/>
    <property type="match status" value="1"/>
</dbReference>
<dbReference type="PANTHER" id="PTHR34207:SF2">
    <property type="entry name" value="PROTEIN BIC1"/>
    <property type="match status" value="1"/>
</dbReference>
<dbReference type="GO" id="GO:0009785">
    <property type="term" value="P:blue light signaling pathway"/>
    <property type="evidence" value="ECO:0007669"/>
    <property type="project" value="InterPro"/>
</dbReference>
<protein>
    <recommendedName>
        <fullName evidence="3">Protein BIC1</fullName>
    </recommendedName>
</protein>
<evidence type="ECO:0000256" key="1">
    <source>
        <dbReference type="SAM" id="MobiDB-lite"/>
    </source>
</evidence>
<dbReference type="PANTHER" id="PTHR34207">
    <property type="entry name" value="PROTEIN BIC1"/>
    <property type="match status" value="1"/>
</dbReference>